<keyword evidence="5" id="KW-1185">Reference proteome</keyword>
<dbReference type="Pfam" id="PF00905">
    <property type="entry name" value="Transpeptidase"/>
    <property type="match status" value="1"/>
</dbReference>
<evidence type="ECO:0000313" key="5">
    <source>
        <dbReference type="Proteomes" id="UP001597419"/>
    </source>
</evidence>
<dbReference type="SUPFAM" id="SSF56601">
    <property type="entry name" value="beta-lactamase/transpeptidase-like"/>
    <property type="match status" value="1"/>
</dbReference>
<evidence type="ECO:0000313" key="4">
    <source>
        <dbReference type="EMBL" id="MFD2457865.1"/>
    </source>
</evidence>
<protein>
    <submittedName>
        <fullName evidence="4">Penicillin-binding transpeptidase domain-containing protein</fullName>
    </submittedName>
</protein>
<keyword evidence="1" id="KW-0732">Signal</keyword>
<feature type="domain" description="Penicillin-binding protein transpeptidase" evidence="2">
    <location>
        <begin position="327"/>
        <end position="585"/>
    </location>
</feature>
<proteinExistence type="predicted"/>
<sequence length="601" mass="61808">MRSAPPRPRSRATALALALLAVVPLTACGAPEADDVLDEFLAAVVSGDADAAARVTDAPDQARATLGRVRSALAPESVEVTDRHFGKAGTSGTGTYRLTWRLSGGRTWSYTTSAQVRAAQNGWEVHWRPQVVHPELEDGESVAVRSAPPPLAPVLDRDGVPLLRPQTVVGVVVDPARTPDAEDVATRLGSALHRFEPSVTGKSVLDGIKATKPGGAYPVLTLRAGDYERVKPAIYDLPGVWFSRQEQLLGATRDTGRQVLPPIRALAGQRAAGTAGWRVTRIGGGGAETGELYLHQATAAPPVISTLSAKLQSAAEKALEPVPAAAALVAVQPSTGDLLAVAQNDPADEQGPLALTGRFPPGSTFKIVTAAAALSAGSVRAQDAVDCPGTARFADRTVPNEGGFALGAVPLSTAFARSCNTTFARLATELPPAALTESARALGIGADFVIPGLTTVTGSVPPADTVARRAENAIGQGAVVASPFGMALAAAAVQSGRVPLPSLVRGQPAKASGTGLPPSREVLDALRGMMREVVTDGTATGLRELPDVRGKTGTAQFGDGTHAHGWFVGYAGDLAFAVLLTDAGSAKPAVEAAHRFLRDAV</sequence>
<dbReference type="Pfam" id="PF05223">
    <property type="entry name" value="MecA_N"/>
    <property type="match status" value="1"/>
</dbReference>
<dbReference type="RefSeq" id="WP_345389632.1">
    <property type="nucleotide sequence ID" value="NZ_BAABHG010000003.1"/>
</dbReference>
<name>A0ABW5GC37_9PSEU</name>
<evidence type="ECO:0000259" key="2">
    <source>
        <dbReference type="Pfam" id="PF00905"/>
    </source>
</evidence>
<feature type="signal peptide" evidence="1">
    <location>
        <begin position="1"/>
        <end position="29"/>
    </location>
</feature>
<dbReference type="Proteomes" id="UP001597419">
    <property type="component" value="Unassembled WGS sequence"/>
</dbReference>
<evidence type="ECO:0000256" key="1">
    <source>
        <dbReference type="SAM" id="SignalP"/>
    </source>
</evidence>
<dbReference type="InterPro" id="IPR007887">
    <property type="entry name" value="MecA_N"/>
</dbReference>
<dbReference type="InterPro" id="IPR050515">
    <property type="entry name" value="Beta-lactam/transpept"/>
</dbReference>
<feature type="chain" id="PRO_5046008579" evidence="1">
    <location>
        <begin position="30"/>
        <end position="601"/>
    </location>
</feature>
<dbReference type="PANTHER" id="PTHR30627">
    <property type="entry name" value="PEPTIDOGLYCAN D,D-TRANSPEPTIDASE"/>
    <property type="match status" value="1"/>
</dbReference>
<evidence type="ECO:0000259" key="3">
    <source>
        <dbReference type="Pfam" id="PF05223"/>
    </source>
</evidence>
<dbReference type="InterPro" id="IPR012338">
    <property type="entry name" value="Beta-lactam/transpept-like"/>
</dbReference>
<accession>A0ABW5GC37</accession>
<gene>
    <name evidence="4" type="ORF">ACFSYJ_04610</name>
</gene>
<organism evidence="4 5">
    <name type="scientific">Amycolatopsis samaneae</name>
    <dbReference type="NCBI Taxonomy" id="664691"/>
    <lineage>
        <taxon>Bacteria</taxon>
        <taxon>Bacillati</taxon>
        <taxon>Actinomycetota</taxon>
        <taxon>Actinomycetes</taxon>
        <taxon>Pseudonocardiales</taxon>
        <taxon>Pseudonocardiaceae</taxon>
        <taxon>Amycolatopsis</taxon>
    </lineage>
</organism>
<dbReference type="EMBL" id="JBHUKU010000002">
    <property type="protein sequence ID" value="MFD2457865.1"/>
    <property type="molecule type" value="Genomic_DNA"/>
</dbReference>
<feature type="domain" description="NTF2-like N-terminal transpeptidase" evidence="3">
    <location>
        <begin position="33"/>
        <end position="139"/>
    </location>
</feature>
<comment type="caution">
    <text evidence="4">The sequence shown here is derived from an EMBL/GenBank/DDBJ whole genome shotgun (WGS) entry which is preliminary data.</text>
</comment>
<dbReference type="PANTHER" id="PTHR30627:SF24">
    <property type="entry name" value="PENICILLIN-BINDING PROTEIN 4B"/>
    <property type="match status" value="1"/>
</dbReference>
<dbReference type="Gene3D" id="3.40.710.10">
    <property type="entry name" value="DD-peptidase/beta-lactamase superfamily"/>
    <property type="match status" value="1"/>
</dbReference>
<dbReference type="InterPro" id="IPR001460">
    <property type="entry name" value="PCN-bd_Tpept"/>
</dbReference>
<reference evidence="5" key="1">
    <citation type="journal article" date="2019" name="Int. J. Syst. Evol. Microbiol.">
        <title>The Global Catalogue of Microorganisms (GCM) 10K type strain sequencing project: providing services to taxonomists for standard genome sequencing and annotation.</title>
        <authorList>
            <consortium name="The Broad Institute Genomics Platform"/>
            <consortium name="The Broad Institute Genome Sequencing Center for Infectious Disease"/>
            <person name="Wu L."/>
            <person name="Ma J."/>
        </authorList>
    </citation>
    <scope>NUCLEOTIDE SEQUENCE [LARGE SCALE GENOMIC DNA]</scope>
    <source>
        <strain evidence="5">CGMCC 4.7643</strain>
    </source>
</reference>